<sequence length="384" mass="43227">MTREAQNSIPAIIPELPLEVLSTIVDEFDAAKREDRRTLRSLLFICRKFFSLALRHLYQDISFSQEGYEWYEHPFGRELDSLARDAKTNPGLQYTTSFSCVLVHNYSWTVSYDKINGAVGDIIPFLINVRRITISLEGYPIDTAALQSLPLTAPLSHLKLLEESISSDSLQQFVASRPSLKYLHVNTVGNASERSSLAVDALPHLLSLSIGASDMLLFEHSLPSLTNLNLCNYDIRALTDAEVISAMAPFASIIAGCLEDIAFTDIAPIVSSFPRLEYLWIHPQDLGRDINYDALSATKLKYLRCYSPHKTARAFGRRMLDTVKTLVVVDVTSPPMHHTIRMHNGDYRGQVFYPANKWGSWWEHAVRVVELAGRFESMKVSSST</sequence>
<dbReference type="Proteomes" id="UP000027073">
    <property type="component" value="Unassembled WGS sequence"/>
</dbReference>
<dbReference type="Gene3D" id="3.80.10.10">
    <property type="entry name" value="Ribonuclease Inhibitor"/>
    <property type="match status" value="1"/>
</dbReference>
<dbReference type="OrthoDB" id="10477758at2759"/>
<protein>
    <recommendedName>
        <fullName evidence="3">F-box domain-containing protein</fullName>
    </recommendedName>
</protein>
<dbReference type="AlphaFoldDB" id="A0A067NH52"/>
<proteinExistence type="predicted"/>
<evidence type="ECO:0008006" key="3">
    <source>
        <dbReference type="Google" id="ProtNLM"/>
    </source>
</evidence>
<organism evidence="1 2">
    <name type="scientific">Pleurotus ostreatus (strain PC15)</name>
    <name type="common">Oyster mushroom</name>
    <dbReference type="NCBI Taxonomy" id="1137138"/>
    <lineage>
        <taxon>Eukaryota</taxon>
        <taxon>Fungi</taxon>
        <taxon>Dikarya</taxon>
        <taxon>Basidiomycota</taxon>
        <taxon>Agaricomycotina</taxon>
        <taxon>Agaricomycetes</taxon>
        <taxon>Agaricomycetidae</taxon>
        <taxon>Agaricales</taxon>
        <taxon>Pleurotineae</taxon>
        <taxon>Pleurotaceae</taxon>
        <taxon>Pleurotus</taxon>
    </lineage>
</organism>
<dbReference type="SUPFAM" id="SSF52047">
    <property type="entry name" value="RNI-like"/>
    <property type="match status" value="1"/>
</dbReference>
<accession>A0A067NH52</accession>
<dbReference type="VEuPathDB" id="FungiDB:PLEOSDRAFT_158896"/>
<dbReference type="EMBL" id="KL198009">
    <property type="protein sequence ID" value="KDQ27204.1"/>
    <property type="molecule type" value="Genomic_DNA"/>
</dbReference>
<gene>
    <name evidence="1" type="ORF">PLEOSDRAFT_158896</name>
</gene>
<dbReference type="HOGENOM" id="CLU_059596_0_0_1"/>
<evidence type="ECO:0000313" key="1">
    <source>
        <dbReference type="EMBL" id="KDQ27204.1"/>
    </source>
</evidence>
<name>A0A067NH52_PLEO1</name>
<reference evidence="2" key="1">
    <citation type="journal article" date="2014" name="Proc. Natl. Acad. Sci. U.S.A.">
        <title>Extensive sampling of basidiomycete genomes demonstrates inadequacy of the white-rot/brown-rot paradigm for wood decay fungi.</title>
        <authorList>
            <person name="Riley R."/>
            <person name="Salamov A.A."/>
            <person name="Brown D.W."/>
            <person name="Nagy L.G."/>
            <person name="Floudas D."/>
            <person name="Held B.W."/>
            <person name="Levasseur A."/>
            <person name="Lombard V."/>
            <person name="Morin E."/>
            <person name="Otillar R."/>
            <person name="Lindquist E.A."/>
            <person name="Sun H."/>
            <person name="LaButti K.M."/>
            <person name="Schmutz J."/>
            <person name="Jabbour D."/>
            <person name="Luo H."/>
            <person name="Baker S.E."/>
            <person name="Pisabarro A.G."/>
            <person name="Walton J.D."/>
            <person name="Blanchette R.A."/>
            <person name="Henrissat B."/>
            <person name="Martin F."/>
            <person name="Cullen D."/>
            <person name="Hibbett D.S."/>
            <person name="Grigoriev I.V."/>
        </authorList>
    </citation>
    <scope>NUCLEOTIDE SEQUENCE [LARGE SCALE GENOMIC DNA]</scope>
    <source>
        <strain evidence="2">PC15</strain>
    </source>
</reference>
<dbReference type="InParanoid" id="A0A067NH52"/>
<dbReference type="InterPro" id="IPR032675">
    <property type="entry name" value="LRR_dom_sf"/>
</dbReference>
<evidence type="ECO:0000313" key="2">
    <source>
        <dbReference type="Proteomes" id="UP000027073"/>
    </source>
</evidence>